<dbReference type="InterPro" id="IPR040457">
    <property type="entry name" value="GCP_C"/>
</dbReference>
<evidence type="ECO:0000256" key="1">
    <source>
        <dbReference type="ARBA" id="ARBA00010337"/>
    </source>
</evidence>
<dbReference type="GO" id="GO:0043015">
    <property type="term" value="F:gamma-tubulin binding"/>
    <property type="evidence" value="ECO:0007669"/>
    <property type="project" value="InterPro"/>
</dbReference>
<evidence type="ECO:0000259" key="7">
    <source>
        <dbReference type="Pfam" id="PF17681"/>
    </source>
</evidence>
<dbReference type="GO" id="GO:0051321">
    <property type="term" value="P:meiotic cell cycle"/>
    <property type="evidence" value="ECO:0007669"/>
    <property type="project" value="TreeGrafter"/>
</dbReference>
<protein>
    <recommendedName>
        <fullName evidence="5">Gamma-tubulin complex component</fullName>
    </recommendedName>
</protein>
<dbReference type="GO" id="GO:0005874">
    <property type="term" value="C:microtubule"/>
    <property type="evidence" value="ECO:0007669"/>
    <property type="project" value="UniProtKB-KW"/>
</dbReference>
<name>A0A6G0Z7L1_APHCR</name>
<dbReference type="GO" id="GO:0000278">
    <property type="term" value="P:mitotic cell cycle"/>
    <property type="evidence" value="ECO:0007669"/>
    <property type="project" value="TreeGrafter"/>
</dbReference>
<reference evidence="8 9" key="1">
    <citation type="submission" date="2019-08" db="EMBL/GenBank/DDBJ databases">
        <title>Whole genome of Aphis craccivora.</title>
        <authorList>
            <person name="Voronova N.V."/>
            <person name="Shulinski R.S."/>
            <person name="Bandarenka Y.V."/>
            <person name="Zhorov D.G."/>
            <person name="Warner D."/>
        </authorList>
    </citation>
    <scope>NUCLEOTIDE SEQUENCE [LARGE SCALE GENOMIC DNA]</scope>
    <source>
        <strain evidence="8">180601</strain>
        <tissue evidence="8">Whole Body</tissue>
    </source>
</reference>
<evidence type="ECO:0000313" key="9">
    <source>
        <dbReference type="Proteomes" id="UP000478052"/>
    </source>
</evidence>
<accession>A0A6G0Z7L1</accession>
<gene>
    <name evidence="8" type="ORF">FWK35_00002996</name>
</gene>
<comment type="similarity">
    <text evidence="1 5">Belongs to the TUBGCP family.</text>
</comment>
<evidence type="ECO:0000256" key="2">
    <source>
        <dbReference type="ARBA" id="ARBA00022490"/>
    </source>
</evidence>
<dbReference type="GO" id="GO:0051225">
    <property type="term" value="P:spindle assembly"/>
    <property type="evidence" value="ECO:0007669"/>
    <property type="project" value="TreeGrafter"/>
</dbReference>
<dbReference type="Gene3D" id="1.20.120.1900">
    <property type="entry name" value="Gamma-tubulin complex, C-terminal domain"/>
    <property type="match status" value="1"/>
</dbReference>
<dbReference type="Pfam" id="PF17681">
    <property type="entry name" value="GCP_N_terminal"/>
    <property type="match status" value="1"/>
</dbReference>
<dbReference type="GO" id="GO:0031122">
    <property type="term" value="P:cytoplasmic microtubule organization"/>
    <property type="evidence" value="ECO:0007669"/>
    <property type="project" value="TreeGrafter"/>
</dbReference>
<dbReference type="GO" id="GO:0051011">
    <property type="term" value="F:microtubule minus-end binding"/>
    <property type="evidence" value="ECO:0007669"/>
    <property type="project" value="TreeGrafter"/>
</dbReference>
<keyword evidence="4 5" id="KW-0206">Cytoskeleton</keyword>
<dbReference type="PANTHER" id="PTHR19302">
    <property type="entry name" value="GAMMA TUBULIN COMPLEX PROTEIN"/>
    <property type="match status" value="1"/>
</dbReference>
<feature type="domain" description="Gamma tubulin complex component C-terminal" evidence="6">
    <location>
        <begin position="705"/>
        <end position="997"/>
    </location>
</feature>
<sequence>MNTLTIITSFTRSSQIKISKVVIKIKNQTMSTICSLRVQNILNEDKDNPNLFEKRNPMDYVYNRSDIIEREKNIPNIFITPEFNRLDDFLYPSSIIKREKNIPNIFNFNSFQAESTNTFDYTDKFSDYPNLFTSHKTYFKPYDCKSDIWEKHCNYTSVFSLSDFQHPDYAQYLEINISDTTKKELLYSDDKRSHESQEIFVGTNNLEVNELNKVNTCSTVEEEKISSALCFWYISTGINVRDHNIKTYFPQREISSLCIMQDIKLMLINMGTTYFLVDQGDTVFDSNCYGDINKKRLRTTAIQSLVFDIYIHPPMLPLYVEACCYKETFMYKRNGNISISGLTPEMFESATDPILECSNLYKIISNTINKWKEMCDNSIIKAFIFSASNILDDYERSIYAVSDESLLSLVNRLSLITPRLQLLANICCIKTRDCIVIPDHVPCGIKLLNKIYGYLLEHRFSSDLFLKILLSNWVLKGVLNNEETGMFIQVKPDIEDEDSSSRRNWDRFIINENIEVPIFLNKYKNDILNCGKTINFFKKFNDLNVFLPNLICCFDAVDTQNAYEQFSTYFKYDPDLRVINCVKTMSNCYLYESIVGPNYSKDNTDSNHNKNEIITNVIDHKIYLDSENYELFQMPDWTSVDNIYDFNKPYGFFSDYNDSLKYNGNCFDVINMIDYLPHSILIPARIQKSVCDKKILDMYFVQENLMEHLYYLSQCFFLMNWAFSSKLCTTLFDGIVTNRQQPSNIFNPVKLKSIVDDAIQDSFPRYELHNLTLEMTFIPGLNGIIDISDIECIELNYTPEWPMNMILSNKILLKYRRIFLFANKLEFVSWSLLKAREILNVYKNDTGLQFRKINLFKHWMNQFVSSIQQYYKQVVISTCWSELNENFENVKNYDDLFVCHKQYMHTMLKRCLMVVGLKDKLILLNKIYIEILAYYQALVSGQFYLKNSERLHSEFISMEQSFSRFLKLREMFYTSVLKTVQTHGNHHAVQLESLITILGPLNYNLT</sequence>
<evidence type="ECO:0000256" key="3">
    <source>
        <dbReference type="ARBA" id="ARBA00022701"/>
    </source>
</evidence>
<evidence type="ECO:0000256" key="5">
    <source>
        <dbReference type="RuleBase" id="RU363050"/>
    </source>
</evidence>
<evidence type="ECO:0000259" key="6">
    <source>
        <dbReference type="Pfam" id="PF04130"/>
    </source>
</evidence>
<keyword evidence="2 5" id="KW-0963">Cytoplasm</keyword>
<dbReference type="AlphaFoldDB" id="A0A6G0Z7L1"/>
<dbReference type="GO" id="GO:0007020">
    <property type="term" value="P:microtubule nucleation"/>
    <property type="evidence" value="ECO:0007669"/>
    <property type="project" value="InterPro"/>
</dbReference>
<dbReference type="Pfam" id="PF04130">
    <property type="entry name" value="GCP_C_terminal"/>
    <property type="match status" value="1"/>
</dbReference>
<dbReference type="InterPro" id="IPR007259">
    <property type="entry name" value="GCP"/>
</dbReference>
<keyword evidence="9" id="KW-1185">Reference proteome</keyword>
<comment type="caution">
    <text evidence="8">The sequence shown here is derived from an EMBL/GenBank/DDBJ whole genome shotgun (WGS) entry which is preliminary data.</text>
</comment>
<dbReference type="PANTHER" id="PTHR19302:SF70">
    <property type="entry name" value="GAMMA-TUBULIN COMPLEX COMPONENT 6"/>
    <property type="match status" value="1"/>
</dbReference>
<dbReference type="OrthoDB" id="775571at2759"/>
<keyword evidence="3 5" id="KW-0493">Microtubule</keyword>
<dbReference type="EMBL" id="VUJU01001108">
    <property type="protein sequence ID" value="KAF0766775.1"/>
    <property type="molecule type" value="Genomic_DNA"/>
</dbReference>
<comment type="subcellular location">
    <subcellularLocation>
        <location evidence="5">Cytoplasm</location>
        <location evidence="5">Cytoskeleton</location>
        <location evidence="5">Microtubule organizing center</location>
    </subcellularLocation>
</comment>
<proteinExistence type="inferred from homology"/>
<feature type="domain" description="Gamma tubulin complex component protein N-terminal" evidence="7">
    <location>
        <begin position="332"/>
        <end position="560"/>
    </location>
</feature>
<dbReference type="Proteomes" id="UP000478052">
    <property type="component" value="Unassembled WGS sequence"/>
</dbReference>
<organism evidence="8 9">
    <name type="scientific">Aphis craccivora</name>
    <name type="common">Cowpea aphid</name>
    <dbReference type="NCBI Taxonomy" id="307492"/>
    <lineage>
        <taxon>Eukaryota</taxon>
        <taxon>Metazoa</taxon>
        <taxon>Ecdysozoa</taxon>
        <taxon>Arthropoda</taxon>
        <taxon>Hexapoda</taxon>
        <taxon>Insecta</taxon>
        <taxon>Pterygota</taxon>
        <taxon>Neoptera</taxon>
        <taxon>Paraneoptera</taxon>
        <taxon>Hemiptera</taxon>
        <taxon>Sternorrhyncha</taxon>
        <taxon>Aphidomorpha</taxon>
        <taxon>Aphidoidea</taxon>
        <taxon>Aphididae</taxon>
        <taxon>Aphidini</taxon>
        <taxon>Aphis</taxon>
        <taxon>Aphis</taxon>
    </lineage>
</organism>
<dbReference type="InterPro" id="IPR042241">
    <property type="entry name" value="GCP_C_sf"/>
</dbReference>
<dbReference type="GO" id="GO:0000922">
    <property type="term" value="C:spindle pole"/>
    <property type="evidence" value="ECO:0007669"/>
    <property type="project" value="InterPro"/>
</dbReference>
<dbReference type="InterPro" id="IPR041470">
    <property type="entry name" value="GCP_N"/>
</dbReference>
<evidence type="ECO:0000256" key="4">
    <source>
        <dbReference type="ARBA" id="ARBA00023212"/>
    </source>
</evidence>
<evidence type="ECO:0000313" key="8">
    <source>
        <dbReference type="EMBL" id="KAF0766775.1"/>
    </source>
</evidence>
<dbReference type="GO" id="GO:0000930">
    <property type="term" value="C:gamma-tubulin complex"/>
    <property type="evidence" value="ECO:0007669"/>
    <property type="project" value="TreeGrafter"/>
</dbReference>